<dbReference type="PANTHER" id="PTHR25466">
    <property type="entry name" value="T-LYMPHOCYTE ACTIVATION ANTIGEN"/>
    <property type="match status" value="1"/>
</dbReference>
<dbReference type="Proteomes" id="UP000261500">
    <property type="component" value="Unplaced"/>
</dbReference>
<dbReference type="Ensembl" id="ENSPLAT00000020063.1">
    <property type="protein sequence ID" value="ENSPLAP00000012388.1"/>
    <property type="gene ID" value="ENSPLAG00000015676.1"/>
</dbReference>
<dbReference type="InterPro" id="IPR051713">
    <property type="entry name" value="T-cell_Activation_Regulation"/>
</dbReference>
<dbReference type="InterPro" id="IPR053896">
    <property type="entry name" value="BTN3A2-like_Ig-C"/>
</dbReference>
<dbReference type="Pfam" id="PF07686">
    <property type="entry name" value="V-set"/>
    <property type="match status" value="1"/>
</dbReference>
<dbReference type="CDD" id="cd00096">
    <property type="entry name" value="Ig"/>
    <property type="match status" value="1"/>
</dbReference>
<keyword evidence="3 12" id="KW-0812">Transmembrane</keyword>
<dbReference type="OrthoDB" id="9942764at2759"/>
<accession>A0A3B3UHJ1</accession>
<dbReference type="Pfam" id="PF22705">
    <property type="entry name" value="C2-set_3"/>
    <property type="match status" value="1"/>
</dbReference>
<dbReference type="SUPFAM" id="SSF48726">
    <property type="entry name" value="Immunoglobulin"/>
    <property type="match status" value="2"/>
</dbReference>
<dbReference type="GO" id="GO:0007166">
    <property type="term" value="P:cell surface receptor signaling pathway"/>
    <property type="evidence" value="ECO:0007669"/>
    <property type="project" value="TreeGrafter"/>
</dbReference>
<feature type="domain" description="Ig-like" evidence="14">
    <location>
        <begin position="6"/>
        <end position="134"/>
    </location>
</feature>
<keyword evidence="2" id="KW-1003">Cell membrane</keyword>
<evidence type="ECO:0000256" key="13">
    <source>
        <dbReference type="SAM" id="SignalP"/>
    </source>
</evidence>
<dbReference type="GeneID" id="106954171"/>
<dbReference type="RefSeq" id="XP_014898942.1">
    <property type="nucleotide sequence ID" value="XM_015043456.1"/>
</dbReference>
<reference evidence="15" key="2">
    <citation type="submission" date="2025-09" db="UniProtKB">
        <authorList>
            <consortium name="Ensembl"/>
        </authorList>
    </citation>
    <scope>IDENTIFICATION</scope>
</reference>
<keyword evidence="16" id="KW-1185">Reference proteome</keyword>
<keyword evidence="6 12" id="KW-0472">Membrane</keyword>
<evidence type="ECO:0000256" key="2">
    <source>
        <dbReference type="ARBA" id="ARBA00022475"/>
    </source>
</evidence>
<sequence>MASRAPLFLLVICFCCCSGHAKSFVEVVCDKTITGRVAHQSMLTCKVETTQEIPDLTITVVVWKKQGDDDPFLSALDRRPGKKNKFPPGYKVTLNDRTVSLVITDPKVKDEGVYSCLVMTDSGNAETTTHFKVTAKYEAPSVYSIDEQVVPNAHKSLICKATGGYPEGKLRWFDENKTEWTKSAEPPIVNQTEDGLFEISSKLPLMKLSTSDEYTCVVYNASDGKEGSATIRTDDPDPDASTQNSSKTSLSAIIAPVLVVGSLIVGLLLALLICRRRSQQKNRRPSTAPLMGTHNMVPNTDEVIDPPPPYCEEFKDNMA</sequence>
<evidence type="ECO:0000256" key="8">
    <source>
        <dbReference type="ARBA" id="ARBA00023170"/>
    </source>
</evidence>
<dbReference type="GO" id="GO:0042130">
    <property type="term" value="P:negative regulation of T cell proliferation"/>
    <property type="evidence" value="ECO:0007669"/>
    <property type="project" value="TreeGrafter"/>
</dbReference>
<dbReference type="GO" id="GO:0071222">
    <property type="term" value="P:cellular response to lipopolysaccharide"/>
    <property type="evidence" value="ECO:0007669"/>
    <property type="project" value="TreeGrafter"/>
</dbReference>
<dbReference type="RefSeq" id="XP_014898941.1">
    <property type="nucleotide sequence ID" value="XM_015043455.1"/>
</dbReference>
<dbReference type="PROSITE" id="PS50835">
    <property type="entry name" value="IG_LIKE"/>
    <property type="match status" value="2"/>
</dbReference>
<proteinExistence type="predicted"/>
<dbReference type="SMART" id="SM00409">
    <property type="entry name" value="IG"/>
    <property type="match status" value="2"/>
</dbReference>
<dbReference type="KEGG" id="plai:106954171"/>
<dbReference type="GO" id="GO:0031295">
    <property type="term" value="P:T cell costimulation"/>
    <property type="evidence" value="ECO:0007669"/>
    <property type="project" value="TreeGrafter"/>
</dbReference>
<protein>
    <submittedName>
        <fullName evidence="15">T-lymphocyte activation antigen CD80-like</fullName>
    </submittedName>
</protein>
<dbReference type="PANTHER" id="PTHR25466:SF14">
    <property type="entry name" value="BUTYROPHILIN SUBFAMILY 2 MEMBER A2-LIKE-RELATED"/>
    <property type="match status" value="1"/>
</dbReference>
<dbReference type="InterPro" id="IPR007110">
    <property type="entry name" value="Ig-like_dom"/>
</dbReference>
<evidence type="ECO:0000256" key="11">
    <source>
        <dbReference type="SAM" id="MobiDB-lite"/>
    </source>
</evidence>
<keyword evidence="4 13" id="KW-0732">Signal</keyword>
<feature type="domain" description="Ig-like" evidence="14">
    <location>
        <begin position="140"/>
        <end position="232"/>
    </location>
</feature>
<feature type="region of interest" description="Disordered" evidence="11">
    <location>
        <begin position="281"/>
        <end position="307"/>
    </location>
</feature>
<dbReference type="RefSeq" id="XP_014898943.1">
    <property type="nucleotide sequence ID" value="XM_015043457.1"/>
</dbReference>
<dbReference type="InterPro" id="IPR013783">
    <property type="entry name" value="Ig-like_fold"/>
</dbReference>
<name>A0A3B3UHJ1_9TELE</name>
<feature type="chain" id="PRO_5017453556" evidence="13">
    <location>
        <begin position="22"/>
        <end position="319"/>
    </location>
</feature>
<reference evidence="15" key="1">
    <citation type="submission" date="2025-08" db="UniProtKB">
        <authorList>
            <consortium name="Ensembl"/>
        </authorList>
    </citation>
    <scope>IDENTIFICATION</scope>
</reference>
<evidence type="ECO:0000256" key="4">
    <source>
        <dbReference type="ARBA" id="ARBA00022729"/>
    </source>
</evidence>
<dbReference type="Gene3D" id="2.60.40.10">
    <property type="entry name" value="Immunoglobulins"/>
    <property type="match status" value="2"/>
</dbReference>
<evidence type="ECO:0000256" key="6">
    <source>
        <dbReference type="ARBA" id="ARBA00023136"/>
    </source>
</evidence>
<keyword evidence="8" id="KW-0675">Receptor</keyword>
<dbReference type="AlphaFoldDB" id="A0A3B3UHJ1"/>
<evidence type="ECO:0000259" key="14">
    <source>
        <dbReference type="PROSITE" id="PS50835"/>
    </source>
</evidence>
<evidence type="ECO:0000313" key="16">
    <source>
        <dbReference type="Proteomes" id="UP000261500"/>
    </source>
</evidence>
<feature type="region of interest" description="Disordered" evidence="11">
    <location>
        <begin position="225"/>
        <end position="247"/>
    </location>
</feature>
<keyword evidence="5 12" id="KW-1133">Transmembrane helix</keyword>
<feature type="transmembrane region" description="Helical" evidence="12">
    <location>
        <begin position="253"/>
        <end position="274"/>
    </location>
</feature>
<dbReference type="GO" id="GO:0042102">
    <property type="term" value="P:positive regulation of T cell proliferation"/>
    <property type="evidence" value="ECO:0007669"/>
    <property type="project" value="TreeGrafter"/>
</dbReference>
<dbReference type="GO" id="GO:0009897">
    <property type="term" value="C:external side of plasma membrane"/>
    <property type="evidence" value="ECO:0007669"/>
    <property type="project" value="TreeGrafter"/>
</dbReference>
<dbReference type="STRING" id="48699.ENSPLAP00000012388"/>
<comment type="subcellular location">
    <subcellularLocation>
        <location evidence="1">Cell membrane</location>
        <topology evidence="1">Single-pass type I membrane protein</topology>
    </subcellularLocation>
</comment>
<keyword evidence="9" id="KW-0325">Glycoprotein</keyword>
<dbReference type="GeneTree" id="ENSGT00540000073890"/>
<keyword evidence="7" id="KW-1015">Disulfide bond</keyword>
<feature type="signal peptide" evidence="13">
    <location>
        <begin position="1"/>
        <end position="21"/>
    </location>
</feature>
<keyword evidence="10" id="KW-0393">Immunoglobulin domain</keyword>
<evidence type="ECO:0000256" key="9">
    <source>
        <dbReference type="ARBA" id="ARBA00023180"/>
    </source>
</evidence>
<dbReference type="InterPro" id="IPR013106">
    <property type="entry name" value="Ig_V-set"/>
</dbReference>
<evidence type="ECO:0000256" key="7">
    <source>
        <dbReference type="ARBA" id="ARBA00023157"/>
    </source>
</evidence>
<evidence type="ECO:0000256" key="3">
    <source>
        <dbReference type="ARBA" id="ARBA00022692"/>
    </source>
</evidence>
<evidence type="ECO:0000256" key="1">
    <source>
        <dbReference type="ARBA" id="ARBA00004251"/>
    </source>
</evidence>
<dbReference type="InterPro" id="IPR003599">
    <property type="entry name" value="Ig_sub"/>
</dbReference>
<dbReference type="GO" id="GO:0006955">
    <property type="term" value="P:immune response"/>
    <property type="evidence" value="ECO:0007669"/>
    <property type="project" value="TreeGrafter"/>
</dbReference>
<organism evidence="15 16">
    <name type="scientific">Poecilia latipinna</name>
    <name type="common">sailfin molly</name>
    <dbReference type="NCBI Taxonomy" id="48699"/>
    <lineage>
        <taxon>Eukaryota</taxon>
        <taxon>Metazoa</taxon>
        <taxon>Chordata</taxon>
        <taxon>Craniata</taxon>
        <taxon>Vertebrata</taxon>
        <taxon>Euteleostomi</taxon>
        <taxon>Actinopterygii</taxon>
        <taxon>Neopterygii</taxon>
        <taxon>Teleostei</taxon>
        <taxon>Neoteleostei</taxon>
        <taxon>Acanthomorphata</taxon>
        <taxon>Ovalentaria</taxon>
        <taxon>Atherinomorphae</taxon>
        <taxon>Cyprinodontiformes</taxon>
        <taxon>Poeciliidae</taxon>
        <taxon>Poeciliinae</taxon>
        <taxon>Poecilia</taxon>
    </lineage>
</organism>
<evidence type="ECO:0000256" key="5">
    <source>
        <dbReference type="ARBA" id="ARBA00022989"/>
    </source>
</evidence>
<evidence type="ECO:0000313" key="15">
    <source>
        <dbReference type="Ensembl" id="ENSPLAP00000012388.1"/>
    </source>
</evidence>
<evidence type="ECO:0000256" key="12">
    <source>
        <dbReference type="SAM" id="Phobius"/>
    </source>
</evidence>
<evidence type="ECO:0000256" key="10">
    <source>
        <dbReference type="ARBA" id="ARBA00023319"/>
    </source>
</evidence>
<dbReference type="InterPro" id="IPR036179">
    <property type="entry name" value="Ig-like_dom_sf"/>
</dbReference>